<gene>
    <name evidence="1" type="ORF">SAMN05444359_1427</name>
</gene>
<keyword evidence="2" id="KW-1185">Reference proteome</keyword>
<dbReference type="EMBL" id="FOFB01000042">
    <property type="protein sequence ID" value="SER42501.1"/>
    <property type="molecule type" value="Genomic_DNA"/>
</dbReference>
<accession>A0A1H9P306</accession>
<evidence type="ECO:0000313" key="1">
    <source>
        <dbReference type="EMBL" id="SER42501.1"/>
    </source>
</evidence>
<proteinExistence type="predicted"/>
<protein>
    <submittedName>
        <fullName evidence="1">Uncharacterized protein</fullName>
    </submittedName>
</protein>
<dbReference type="AlphaFoldDB" id="A0A1H9P306"/>
<dbReference type="InParanoid" id="A0A1H9P306"/>
<reference evidence="2" key="1">
    <citation type="submission" date="2016-10" db="EMBL/GenBank/DDBJ databases">
        <authorList>
            <person name="Varghese N."/>
            <person name="Submissions S."/>
        </authorList>
    </citation>
    <scope>NUCLEOTIDE SEQUENCE [LARGE SCALE GENOMIC DNA]</scope>
    <source>
        <strain evidence="2">DSM 24740</strain>
    </source>
</reference>
<evidence type="ECO:0000313" key="2">
    <source>
        <dbReference type="Proteomes" id="UP000199021"/>
    </source>
</evidence>
<sequence length="35" mass="4017">MTPTSYTYDTTIITTIFCFDSSSSSFLGTYHSRRE</sequence>
<dbReference type="Proteomes" id="UP000199021">
    <property type="component" value="Unassembled WGS sequence"/>
</dbReference>
<organism evidence="1 2">
    <name type="scientific">Neolewinella agarilytica</name>
    <dbReference type="NCBI Taxonomy" id="478744"/>
    <lineage>
        <taxon>Bacteria</taxon>
        <taxon>Pseudomonadati</taxon>
        <taxon>Bacteroidota</taxon>
        <taxon>Saprospiria</taxon>
        <taxon>Saprospirales</taxon>
        <taxon>Lewinellaceae</taxon>
        <taxon>Neolewinella</taxon>
    </lineage>
</organism>
<name>A0A1H9P306_9BACT</name>